<dbReference type="SUPFAM" id="SSF52374">
    <property type="entry name" value="Nucleotidylyl transferase"/>
    <property type="match status" value="1"/>
</dbReference>
<organism evidence="11 12">
    <name type="scientific">Candidatus Sungbacteria bacterium RIFCSPHIGHO2_02_FULL_47_11</name>
    <dbReference type="NCBI Taxonomy" id="1802270"/>
    <lineage>
        <taxon>Bacteria</taxon>
        <taxon>Candidatus Sungiibacteriota</taxon>
    </lineage>
</organism>
<dbReference type="GO" id="GO:0005829">
    <property type="term" value="C:cytosol"/>
    <property type="evidence" value="ECO:0007669"/>
    <property type="project" value="TreeGrafter"/>
</dbReference>
<dbReference type="InterPro" id="IPR020084">
    <property type="entry name" value="NUDIX_hydrolase_CS"/>
</dbReference>
<evidence type="ECO:0000313" key="11">
    <source>
        <dbReference type="EMBL" id="OHA00132.1"/>
    </source>
</evidence>
<dbReference type="InterPro" id="IPR025709">
    <property type="entry name" value="Leu_tRNA-synth_edit"/>
</dbReference>
<dbReference type="Gene3D" id="1.10.730.10">
    <property type="entry name" value="Isoleucyl-tRNA Synthetase, Domain 1"/>
    <property type="match status" value="1"/>
</dbReference>
<dbReference type="SUPFAM" id="SSF47323">
    <property type="entry name" value="Anticodon-binding domain of a subclass of class I aminoacyl-tRNA synthetases"/>
    <property type="match status" value="1"/>
</dbReference>
<evidence type="ECO:0000256" key="3">
    <source>
        <dbReference type="ARBA" id="ARBA00022741"/>
    </source>
</evidence>
<dbReference type="HAMAP" id="MF_00049_B">
    <property type="entry name" value="Leu_tRNA_synth_B"/>
    <property type="match status" value="1"/>
</dbReference>
<dbReference type="Gene3D" id="3.10.20.590">
    <property type="match status" value="1"/>
</dbReference>
<dbReference type="Pfam" id="PF00133">
    <property type="entry name" value="tRNA-synt_1"/>
    <property type="match status" value="2"/>
</dbReference>
<dbReference type="STRING" id="1802270.A3C07_00210"/>
<evidence type="ECO:0000256" key="6">
    <source>
        <dbReference type="ARBA" id="ARBA00022917"/>
    </source>
</evidence>
<comment type="similarity">
    <text evidence="1 9">Belongs to the class-I aminoacyl-tRNA synthetase family.</text>
</comment>
<dbReference type="PANTHER" id="PTHR43740">
    <property type="entry name" value="LEUCYL-TRNA SYNTHETASE"/>
    <property type="match status" value="1"/>
</dbReference>
<dbReference type="AlphaFoldDB" id="A0A1G2KNH2"/>
<gene>
    <name evidence="9" type="primary">leuS</name>
    <name evidence="11" type="ORF">A3C07_00210</name>
</gene>
<dbReference type="SUPFAM" id="SSF55811">
    <property type="entry name" value="Nudix"/>
    <property type="match status" value="1"/>
</dbReference>
<comment type="catalytic activity">
    <reaction evidence="8 9">
        <text>tRNA(Leu) + L-leucine + ATP = L-leucyl-tRNA(Leu) + AMP + diphosphate</text>
        <dbReference type="Rhea" id="RHEA:11688"/>
        <dbReference type="Rhea" id="RHEA-COMP:9613"/>
        <dbReference type="Rhea" id="RHEA-COMP:9622"/>
        <dbReference type="ChEBI" id="CHEBI:30616"/>
        <dbReference type="ChEBI" id="CHEBI:33019"/>
        <dbReference type="ChEBI" id="CHEBI:57427"/>
        <dbReference type="ChEBI" id="CHEBI:78442"/>
        <dbReference type="ChEBI" id="CHEBI:78494"/>
        <dbReference type="ChEBI" id="CHEBI:456215"/>
        <dbReference type="EC" id="6.1.1.4"/>
    </reaction>
</comment>
<protein>
    <recommendedName>
        <fullName evidence="9">Leucine--tRNA ligase</fullName>
        <ecNumber evidence="9">6.1.1.4</ecNumber>
    </recommendedName>
    <alternativeName>
        <fullName evidence="9">Leucyl-tRNA synthetase</fullName>
        <shortName evidence="9">LeuRS</shortName>
    </alternativeName>
</protein>
<keyword evidence="2 9" id="KW-0436">Ligase</keyword>
<proteinExistence type="inferred from homology"/>
<dbReference type="InterPro" id="IPR002302">
    <property type="entry name" value="Leu-tRNA-ligase"/>
</dbReference>
<comment type="caution">
    <text evidence="11">The sequence shown here is derived from an EMBL/GenBank/DDBJ whole genome shotgun (WGS) entry which is preliminary data.</text>
</comment>
<dbReference type="PROSITE" id="PS51462">
    <property type="entry name" value="NUDIX"/>
    <property type="match status" value="1"/>
</dbReference>
<keyword evidence="5 9" id="KW-0067">ATP-binding</keyword>
<dbReference type="InterPro" id="IPR013155">
    <property type="entry name" value="M/V/L/I-tRNA-synth_anticd-bd"/>
</dbReference>
<dbReference type="Gene3D" id="3.90.740.10">
    <property type="entry name" value="Valyl/Leucyl/Isoleucyl-tRNA synthetase, editing domain"/>
    <property type="match status" value="1"/>
</dbReference>
<dbReference type="Gene3D" id="3.40.50.620">
    <property type="entry name" value="HUPs"/>
    <property type="match status" value="2"/>
</dbReference>
<dbReference type="GO" id="GO:0006429">
    <property type="term" value="P:leucyl-tRNA aminoacylation"/>
    <property type="evidence" value="ECO:0007669"/>
    <property type="project" value="UniProtKB-UniRule"/>
</dbReference>
<keyword evidence="6 9" id="KW-0648">Protein biosynthesis</keyword>
<dbReference type="CDD" id="cd07958">
    <property type="entry name" value="Anticodon_Ia_Leu_BEm"/>
    <property type="match status" value="1"/>
</dbReference>
<keyword evidence="4" id="KW-0378">Hydrolase</keyword>
<dbReference type="EMBL" id="MHQI01000026">
    <property type="protein sequence ID" value="OHA00132.1"/>
    <property type="molecule type" value="Genomic_DNA"/>
</dbReference>
<dbReference type="InterPro" id="IPR009080">
    <property type="entry name" value="tRNAsynth_Ia_anticodon-bd"/>
</dbReference>
<feature type="domain" description="Nudix hydrolase" evidence="10">
    <location>
        <begin position="587"/>
        <end position="721"/>
    </location>
</feature>
<comment type="caution">
    <text evidence="9">Lacks conserved residue(s) required for the propagation of feature annotation.</text>
</comment>
<dbReference type="InterPro" id="IPR010662">
    <property type="entry name" value="RBBP9/YdeN"/>
</dbReference>
<dbReference type="InterPro" id="IPR009008">
    <property type="entry name" value="Val/Leu/Ile-tRNA-synth_edit"/>
</dbReference>
<evidence type="ECO:0000256" key="4">
    <source>
        <dbReference type="ARBA" id="ARBA00022801"/>
    </source>
</evidence>
<dbReference type="Pfam" id="PF13603">
    <property type="entry name" value="tRNA-synt_1_2"/>
    <property type="match status" value="1"/>
</dbReference>
<dbReference type="SUPFAM" id="SSF50677">
    <property type="entry name" value="ValRS/IleRS/LeuRS editing domain"/>
    <property type="match status" value="1"/>
</dbReference>
<feature type="binding site" evidence="9">
    <location>
        <position position="930"/>
    </location>
    <ligand>
        <name>ATP</name>
        <dbReference type="ChEBI" id="CHEBI:30616"/>
    </ligand>
</feature>
<dbReference type="Gene3D" id="3.40.50.1820">
    <property type="entry name" value="alpha/beta hydrolase"/>
    <property type="match status" value="1"/>
</dbReference>
<dbReference type="GO" id="GO:0005524">
    <property type="term" value="F:ATP binding"/>
    <property type="evidence" value="ECO:0007669"/>
    <property type="project" value="UniProtKB-UniRule"/>
</dbReference>
<evidence type="ECO:0000256" key="9">
    <source>
        <dbReference type="HAMAP-Rule" id="MF_00049"/>
    </source>
</evidence>
<dbReference type="InterPro" id="IPR015797">
    <property type="entry name" value="NUDIX_hydrolase-like_dom_sf"/>
</dbReference>
<evidence type="ECO:0000256" key="2">
    <source>
        <dbReference type="ARBA" id="ARBA00022598"/>
    </source>
</evidence>
<reference evidence="11 12" key="1">
    <citation type="journal article" date="2016" name="Nat. Commun.">
        <title>Thousands of microbial genomes shed light on interconnected biogeochemical processes in an aquifer system.</title>
        <authorList>
            <person name="Anantharaman K."/>
            <person name="Brown C.T."/>
            <person name="Hug L.A."/>
            <person name="Sharon I."/>
            <person name="Castelle C.J."/>
            <person name="Probst A.J."/>
            <person name="Thomas B.C."/>
            <person name="Singh A."/>
            <person name="Wilkins M.J."/>
            <person name="Karaoz U."/>
            <person name="Brodie E.L."/>
            <person name="Williams K.H."/>
            <person name="Hubbard S.S."/>
            <person name="Banfield J.F."/>
        </authorList>
    </citation>
    <scope>NUCLEOTIDE SEQUENCE [LARGE SCALE GENOMIC DNA]</scope>
</reference>
<evidence type="ECO:0000256" key="8">
    <source>
        <dbReference type="ARBA" id="ARBA00047469"/>
    </source>
</evidence>
<dbReference type="Proteomes" id="UP000179023">
    <property type="component" value="Unassembled WGS sequence"/>
</dbReference>
<evidence type="ECO:0000256" key="7">
    <source>
        <dbReference type="ARBA" id="ARBA00023146"/>
    </source>
</evidence>
<dbReference type="InterPro" id="IPR029058">
    <property type="entry name" value="AB_hydrolase_fold"/>
</dbReference>
<dbReference type="InterPro" id="IPR002300">
    <property type="entry name" value="aa-tRNA-synth_Ia"/>
</dbReference>
<dbReference type="PROSITE" id="PS00893">
    <property type="entry name" value="NUDIX_BOX"/>
    <property type="match status" value="1"/>
</dbReference>
<dbReference type="Pfam" id="PF08264">
    <property type="entry name" value="Anticodon_1"/>
    <property type="match status" value="1"/>
</dbReference>
<dbReference type="GO" id="GO:0004823">
    <property type="term" value="F:leucine-tRNA ligase activity"/>
    <property type="evidence" value="ECO:0007669"/>
    <property type="project" value="UniProtKB-UniRule"/>
</dbReference>
<dbReference type="FunFam" id="1.10.730.10:FF:000002">
    <property type="entry name" value="Leucine--tRNA ligase"/>
    <property type="match status" value="1"/>
</dbReference>
<keyword evidence="3 9" id="KW-0547">Nucleotide-binding</keyword>
<dbReference type="EC" id="6.1.1.4" evidence="9"/>
<keyword evidence="9" id="KW-0963">Cytoplasm</keyword>
<keyword evidence="7 9" id="KW-0030">Aminoacyl-tRNA synthetase</keyword>
<sequence>MSFVGGVLEFLTGFIYNQVMRYNPKQIESKWKKEWEKRKIYEPDFKKATKPFYNLMMFPYPSAEGLHIGAVRTFSGIDIYGRFKRMQGYDVFEPIGLDGFGIHSENYALKIGKHPIQHAKDSEKNFYRQLSEIGNGFAWRERLETYDPEYYKWTQWIFVQMFKRGLAYRKKAPVNWCPSCKTVLSDEQVVTEKCERCDSEVIKKELEQWFFKITDYAERLLKNLDKIDWSERIKIAQKNWIGKSEGAEIVFPLKPSFNYVFLHGYLGSPDTIFWPWLKNQLEKQGARVYAPQLPHASEPNIEEQVNFVLKNYNFDAKTIIVTHSLGGVVALKLLSRLRTKVAKVVMVVPPLRTKFLDGKRKRPLERATDWKFNFAGARSNADSFVVIRDIHDQVVPSDQPIEIARNLHAKLVEVVAPESHFNCPEAPTVLDETVFVIKVFTTRPDTLFGATYMVIAPEHTLIANSKSQVTNYKEVSEYIEKAKAKIEEERVAKGKDHHLSEDSDGRGKTGVELKGIKAINPATKEEIPIWVADYVLGHVGTGAIMAVPAHDQRDFEFAKKFKLSIEHVIMPFFEDEMSKRRDGFKNVKRKTIYAILRNPRKKEYLVLDWSKYNWHTFVIGGVEDREDAVAAATREITEETGYSNIRFVKSLGRQIGAYFAAHKNENRIADAEGLLFELIDEKRTYIDSEHSKNHKVLWLKEEEVANFVNISSQQYAWEQFQGKSAYSGDGILINSGKFDEMDSLKAKWEITKFVGGEKKIQYRLRDWLVSRQRYWGPPIPMIFCKKCSWQAVPEKDLPVKLPYIKNFRPTGTDQSPLATVEKFYKVRCPKCREWARRETDVSDAFLDSAWYYLRYPSVKESRKPWNPAIIKKWLPVDMYIGGAEHSVLHLMYSRFVAMAFRDWGFVNFEEPFTKFRTHGLILKDGAKMSKSRGNVVNPDEYIKAYGADAIRMYLAFLSSLTQDGDFRDTGIRGLTKFLERVWKFGQQKSKIPPLRGDARSTSGGKNQKLQRVVHRTIKKATEDIESLQYNTAISALMVLLNEFEANENDVSEDDWKIFLKILAPFAPFTTEELWHEIPNQERKYISIHNEKWPEYNPKLIREDTFELVVQVNGKFRGRVTLPVGASEVEAKKAALAEASVKQYVQKGPRRVIFVPNRLINFVV</sequence>
<dbReference type="PRINTS" id="PR00985">
    <property type="entry name" value="TRNASYNTHLEU"/>
</dbReference>
<feature type="short sequence motif" description="'KMSKS' region" evidence="9">
    <location>
        <begin position="927"/>
        <end position="931"/>
    </location>
</feature>
<dbReference type="PANTHER" id="PTHR43740:SF2">
    <property type="entry name" value="LEUCINE--TRNA LIGASE, MITOCHONDRIAL"/>
    <property type="match status" value="1"/>
</dbReference>
<dbReference type="Pfam" id="PF00293">
    <property type="entry name" value="NUDIX"/>
    <property type="match status" value="1"/>
</dbReference>
<dbReference type="InterPro" id="IPR014729">
    <property type="entry name" value="Rossmann-like_a/b/a_fold"/>
</dbReference>
<evidence type="ECO:0000259" key="10">
    <source>
        <dbReference type="PROSITE" id="PS51462"/>
    </source>
</evidence>
<dbReference type="SUPFAM" id="SSF53474">
    <property type="entry name" value="alpha/beta-Hydrolases"/>
    <property type="match status" value="1"/>
</dbReference>
<evidence type="ECO:0000256" key="5">
    <source>
        <dbReference type="ARBA" id="ARBA00022840"/>
    </source>
</evidence>
<comment type="subcellular location">
    <subcellularLocation>
        <location evidence="9">Cytoplasm</location>
    </subcellularLocation>
</comment>
<evidence type="ECO:0000313" key="12">
    <source>
        <dbReference type="Proteomes" id="UP000179023"/>
    </source>
</evidence>
<dbReference type="InterPro" id="IPR000086">
    <property type="entry name" value="NUDIX_hydrolase_dom"/>
</dbReference>
<accession>A0A1G2KNH2</accession>
<name>A0A1G2KNH2_9BACT</name>
<dbReference type="Pfam" id="PF06821">
    <property type="entry name" value="Ser_hydrolase"/>
    <property type="match status" value="1"/>
</dbReference>
<evidence type="ECO:0000256" key="1">
    <source>
        <dbReference type="ARBA" id="ARBA00005594"/>
    </source>
</evidence>
<dbReference type="GO" id="GO:0002161">
    <property type="term" value="F:aminoacyl-tRNA deacylase activity"/>
    <property type="evidence" value="ECO:0007669"/>
    <property type="project" value="InterPro"/>
</dbReference>